<comment type="caution">
    <text evidence="1">The sequence shown here is derived from an EMBL/GenBank/DDBJ whole genome shotgun (WGS) entry which is preliminary data.</text>
</comment>
<accession>A0A366KNF8</accession>
<dbReference type="AlphaFoldDB" id="A0A366KNF8"/>
<reference evidence="1 2" key="1">
    <citation type="submission" date="2018-07" db="EMBL/GenBank/DDBJ databases">
        <title>A draft genome of a endophytic bacteria, a new species of Pedobacter.</title>
        <authorList>
            <person name="Zhang Z.D."/>
            <person name="Chen Z.J."/>
        </authorList>
    </citation>
    <scope>NUCLEOTIDE SEQUENCE [LARGE SCALE GENOMIC DNA]</scope>
    <source>
        <strain evidence="1 2">RS10</strain>
    </source>
</reference>
<gene>
    <name evidence="1" type="ORF">DRW42_24495</name>
</gene>
<keyword evidence="2" id="KW-1185">Reference proteome</keyword>
<name>A0A366KNF8_9SPHI</name>
<organism evidence="1 2">
    <name type="scientific">Pedobacter miscanthi</name>
    <dbReference type="NCBI Taxonomy" id="2259170"/>
    <lineage>
        <taxon>Bacteria</taxon>
        <taxon>Pseudomonadati</taxon>
        <taxon>Bacteroidota</taxon>
        <taxon>Sphingobacteriia</taxon>
        <taxon>Sphingobacteriales</taxon>
        <taxon>Sphingobacteriaceae</taxon>
        <taxon>Pedobacter</taxon>
    </lineage>
</organism>
<dbReference type="EMBL" id="QNQU01000029">
    <property type="protein sequence ID" value="RBQ02813.1"/>
    <property type="molecule type" value="Genomic_DNA"/>
</dbReference>
<protein>
    <submittedName>
        <fullName evidence="1">Uncharacterized protein</fullName>
    </submittedName>
</protein>
<proteinExistence type="predicted"/>
<dbReference type="Proteomes" id="UP000252081">
    <property type="component" value="Unassembled WGS sequence"/>
</dbReference>
<evidence type="ECO:0000313" key="2">
    <source>
        <dbReference type="Proteomes" id="UP000252081"/>
    </source>
</evidence>
<sequence length="100" mass="11504">MIRKEANDLNDYYNGIVGKTYDGKYFNALVIVPENGENIDKLVYHMMHNEPMNASNLLATYDSFKVLAVADYDINTNQFAVREVQALAKEMEANDFEWSE</sequence>
<evidence type="ECO:0000313" key="1">
    <source>
        <dbReference type="EMBL" id="RBQ02813.1"/>
    </source>
</evidence>
<dbReference type="RefSeq" id="WP_113951512.1">
    <property type="nucleotide sequence ID" value="NZ_QNQU01000029.1"/>
</dbReference>